<dbReference type="GeneTree" id="ENSGT00940000157975"/>
<evidence type="ECO:0000256" key="1">
    <source>
        <dbReference type="ARBA" id="ARBA00022614"/>
    </source>
</evidence>
<dbReference type="Pfam" id="PF13855">
    <property type="entry name" value="LRR_8"/>
    <property type="match status" value="3"/>
</dbReference>
<keyword evidence="2" id="KW-0677">Repeat</keyword>
<reference evidence="4" key="2">
    <citation type="submission" date="2025-08" db="UniProtKB">
        <authorList>
            <consortium name="Ensembl"/>
        </authorList>
    </citation>
    <scope>IDENTIFICATION</scope>
</reference>
<dbReference type="PANTHER" id="PTHR45712">
    <property type="entry name" value="AGAP008170-PA"/>
    <property type="match status" value="1"/>
</dbReference>
<feature type="transmembrane region" description="Helical" evidence="3">
    <location>
        <begin position="667"/>
        <end position="692"/>
    </location>
</feature>
<dbReference type="Ensembl" id="ENSGACT00000066027.1">
    <property type="protein sequence ID" value="ENSGACP00000042054.1"/>
    <property type="gene ID" value="ENSGACG00000002094.2"/>
</dbReference>
<dbReference type="Pfam" id="PF00560">
    <property type="entry name" value="LRR_1"/>
    <property type="match status" value="1"/>
</dbReference>
<keyword evidence="5" id="KW-1185">Reference proteome</keyword>
<dbReference type="PROSITE" id="PS51450">
    <property type="entry name" value="LRR"/>
    <property type="match status" value="6"/>
</dbReference>
<dbReference type="SMART" id="SM00369">
    <property type="entry name" value="LRR_TYP"/>
    <property type="match status" value="11"/>
</dbReference>
<dbReference type="InterPro" id="IPR050333">
    <property type="entry name" value="SLRP"/>
</dbReference>
<evidence type="ECO:0000313" key="4">
    <source>
        <dbReference type="Ensembl" id="ENSGACP00000042054.1"/>
    </source>
</evidence>
<reference evidence="4 5" key="1">
    <citation type="journal article" date="2021" name="G3 (Bethesda)">
        <title>Improved contiguity of the threespine stickleback genome using long-read sequencing.</title>
        <authorList>
            <person name="Nath S."/>
            <person name="Shaw D.E."/>
            <person name="White M.A."/>
        </authorList>
    </citation>
    <scope>NUCLEOTIDE SEQUENCE [LARGE SCALE GENOMIC DNA]</scope>
    <source>
        <strain evidence="4 5">Lake Benthic</strain>
    </source>
</reference>
<keyword evidence="1" id="KW-0433">Leucine-rich repeat</keyword>
<evidence type="ECO:0000256" key="3">
    <source>
        <dbReference type="SAM" id="Phobius"/>
    </source>
</evidence>
<dbReference type="PANTHER" id="PTHR45712:SF22">
    <property type="entry name" value="INSULIN-LIKE GROWTH FACTOR-BINDING PROTEIN COMPLEX ACID LABILE SUBUNIT"/>
    <property type="match status" value="1"/>
</dbReference>
<dbReference type="Proteomes" id="UP000007635">
    <property type="component" value="Chromosome XXI"/>
</dbReference>
<name>A0AAQ4PT49_GASAC</name>
<keyword evidence="3" id="KW-0472">Membrane</keyword>
<accession>A0AAQ4PT49</accession>
<proteinExistence type="predicted"/>
<dbReference type="InterPro" id="IPR001611">
    <property type="entry name" value="Leu-rich_rpt"/>
</dbReference>
<dbReference type="InterPro" id="IPR003591">
    <property type="entry name" value="Leu-rich_rpt_typical-subtyp"/>
</dbReference>
<dbReference type="InterPro" id="IPR032675">
    <property type="entry name" value="LRR_dom_sf"/>
</dbReference>
<evidence type="ECO:0000313" key="5">
    <source>
        <dbReference type="Proteomes" id="UP000007635"/>
    </source>
</evidence>
<dbReference type="SUPFAM" id="SSF52058">
    <property type="entry name" value="L domain-like"/>
    <property type="match status" value="1"/>
</dbReference>
<organism evidence="4 5">
    <name type="scientific">Gasterosteus aculeatus aculeatus</name>
    <name type="common">three-spined stickleback</name>
    <dbReference type="NCBI Taxonomy" id="481459"/>
    <lineage>
        <taxon>Eukaryota</taxon>
        <taxon>Metazoa</taxon>
        <taxon>Chordata</taxon>
        <taxon>Craniata</taxon>
        <taxon>Vertebrata</taxon>
        <taxon>Euteleostomi</taxon>
        <taxon>Actinopterygii</taxon>
        <taxon>Neopterygii</taxon>
        <taxon>Teleostei</taxon>
        <taxon>Neoteleostei</taxon>
        <taxon>Acanthomorphata</taxon>
        <taxon>Eupercaria</taxon>
        <taxon>Perciformes</taxon>
        <taxon>Cottioidei</taxon>
        <taxon>Gasterosteales</taxon>
        <taxon>Gasterosteidae</taxon>
        <taxon>Gasterosteus</taxon>
    </lineage>
</organism>
<dbReference type="SUPFAM" id="SSF52047">
    <property type="entry name" value="RNI-like"/>
    <property type="match status" value="1"/>
</dbReference>
<evidence type="ECO:0008006" key="6">
    <source>
        <dbReference type="Google" id="ProtNLM"/>
    </source>
</evidence>
<evidence type="ECO:0000256" key="2">
    <source>
        <dbReference type="ARBA" id="ARBA00022737"/>
    </source>
</evidence>
<dbReference type="Gene3D" id="3.80.10.10">
    <property type="entry name" value="Ribonuclease Inhibitor"/>
    <property type="match status" value="5"/>
</dbReference>
<sequence length="711" mass="80236">MSPHYAHHRVQILNGGRASLIEDVKMPVHMLTAILLCLSPTWRILTPVSSHPRHSQCQLIQRTALCNHCNLSSVPAGLPDNLEELQLNYNNIQTLQSSSLLGYPSLNTLSLACNRLENLESNTFQHSKLLKNLNLANNNLYAGCQESSHALKTLPGLRALDLSENGLEDDMVATLLQNLTSLEYLNLSGNLLQRLDETSFVDLHQLKELDLQKNIMYEIDGAFDGNPMLQRLNLAFNYLPCLTDFHMTQLVVLNASHNFIEWFIAGQDLNDTFQLETLDLSNNKMLFFPFLPNHSHLRNLYLSQNSISFYEHLADNGTFPNLTSTVEFYNMKTYTGNVTAQLWEESLHGDISSLEILDLRGNQVDHFPKGFIQKMPALSRLHMFTNCLETLNLTSHRFSGSLYELDLSNNRLNQIVADRGTLNALGNLTYLNLSLNSLEGLPSGLFSSLAGLRSVDLSYNNVDICHPEEADPCTDNSSTWADWKNAASLTQLYLKGCNLKIIPLSAFAGLSLTHLELSDNPGLVVHQSIQSLSRTIRHLGLGNTQIQDFEFSHLQSLEYLSISRNYLTHLPPSLLNLDLKVLDLRDNRLPTIPPAQANALASKLHTVFLTGNPFNCCQTEWFRTFETTKTINMVGRSDIKCKDLNQLTYRVEKSHSFFCLEKGGESFIWYILLFVPMCLSLVGILIIVWLTFKPKMLKKSIKKNCLMPTSY</sequence>
<dbReference type="SMART" id="SM00364">
    <property type="entry name" value="LRR_BAC"/>
    <property type="match status" value="5"/>
</dbReference>
<protein>
    <recommendedName>
        <fullName evidence="6">Negative regulator of reactive oxygen species</fullName>
    </recommendedName>
</protein>
<reference evidence="4" key="3">
    <citation type="submission" date="2025-09" db="UniProtKB">
        <authorList>
            <consortium name="Ensembl"/>
        </authorList>
    </citation>
    <scope>IDENTIFICATION</scope>
</reference>
<dbReference type="AlphaFoldDB" id="A0AAQ4PT49"/>
<keyword evidence="3" id="KW-1133">Transmembrane helix</keyword>
<keyword evidence="3" id="KW-0812">Transmembrane</keyword>